<name>A0A9D4NFT0_DREPO</name>
<proteinExistence type="predicted"/>
<reference evidence="1" key="1">
    <citation type="journal article" date="2019" name="bioRxiv">
        <title>The Genome of the Zebra Mussel, Dreissena polymorpha: A Resource for Invasive Species Research.</title>
        <authorList>
            <person name="McCartney M.A."/>
            <person name="Auch B."/>
            <person name="Kono T."/>
            <person name="Mallez S."/>
            <person name="Zhang Y."/>
            <person name="Obille A."/>
            <person name="Becker A."/>
            <person name="Abrahante J.E."/>
            <person name="Garbe J."/>
            <person name="Badalamenti J.P."/>
            <person name="Herman A."/>
            <person name="Mangelson H."/>
            <person name="Liachko I."/>
            <person name="Sullivan S."/>
            <person name="Sone E.D."/>
            <person name="Koren S."/>
            <person name="Silverstein K.A.T."/>
            <person name="Beckman K.B."/>
            <person name="Gohl D.M."/>
        </authorList>
    </citation>
    <scope>NUCLEOTIDE SEQUENCE</scope>
    <source>
        <strain evidence="1">Duluth1</strain>
        <tissue evidence="1">Whole animal</tissue>
    </source>
</reference>
<accession>A0A9D4NFT0</accession>
<dbReference type="Proteomes" id="UP000828390">
    <property type="component" value="Unassembled WGS sequence"/>
</dbReference>
<dbReference type="AlphaFoldDB" id="A0A9D4NFT0"/>
<comment type="caution">
    <text evidence="1">The sequence shown here is derived from an EMBL/GenBank/DDBJ whole genome shotgun (WGS) entry which is preliminary data.</text>
</comment>
<keyword evidence="2" id="KW-1185">Reference proteome</keyword>
<evidence type="ECO:0000313" key="1">
    <source>
        <dbReference type="EMBL" id="KAH3892407.1"/>
    </source>
</evidence>
<protein>
    <submittedName>
        <fullName evidence="1">Uncharacterized protein</fullName>
    </submittedName>
</protein>
<sequence>MSSHKLLNTIDYIHALTVCSVPVVRYKQADAVVIVLSRLEKKALANSVDPDETPHDAALIVEAPTHADELSRLIVEAPTHADELSRLIVEAPTHADESISDLARDVCADTRAAYRTPP</sequence>
<evidence type="ECO:0000313" key="2">
    <source>
        <dbReference type="Proteomes" id="UP000828390"/>
    </source>
</evidence>
<organism evidence="1 2">
    <name type="scientific">Dreissena polymorpha</name>
    <name type="common">Zebra mussel</name>
    <name type="synonym">Mytilus polymorpha</name>
    <dbReference type="NCBI Taxonomy" id="45954"/>
    <lineage>
        <taxon>Eukaryota</taxon>
        <taxon>Metazoa</taxon>
        <taxon>Spiralia</taxon>
        <taxon>Lophotrochozoa</taxon>
        <taxon>Mollusca</taxon>
        <taxon>Bivalvia</taxon>
        <taxon>Autobranchia</taxon>
        <taxon>Heteroconchia</taxon>
        <taxon>Euheterodonta</taxon>
        <taxon>Imparidentia</taxon>
        <taxon>Neoheterodontei</taxon>
        <taxon>Myida</taxon>
        <taxon>Dreissenoidea</taxon>
        <taxon>Dreissenidae</taxon>
        <taxon>Dreissena</taxon>
    </lineage>
</organism>
<dbReference type="EMBL" id="JAIWYP010000001">
    <property type="protein sequence ID" value="KAH3892407.1"/>
    <property type="molecule type" value="Genomic_DNA"/>
</dbReference>
<reference evidence="1" key="2">
    <citation type="submission" date="2020-11" db="EMBL/GenBank/DDBJ databases">
        <authorList>
            <person name="McCartney M.A."/>
            <person name="Auch B."/>
            <person name="Kono T."/>
            <person name="Mallez S."/>
            <person name="Becker A."/>
            <person name="Gohl D.M."/>
            <person name="Silverstein K.A.T."/>
            <person name="Koren S."/>
            <person name="Bechman K.B."/>
            <person name="Herman A."/>
            <person name="Abrahante J.E."/>
            <person name="Garbe J."/>
        </authorList>
    </citation>
    <scope>NUCLEOTIDE SEQUENCE</scope>
    <source>
        <strain evidence="1">Duluth1</strain>
        <tissue evidence="1">Whole animal</tissue>
    </source>
</reference>
<gene>
    <name evidence="1" type="ORF">DPMN_016524</name>
</gene>